<dbReference type="GO" id="GO:0051879">
    <property type="term" value="F:Hsp90 protein binding"/>
    <property type="evidence" value="ECO:0007669"/>
    <property type="project" value="TreeGrafter"/>
</dbReference>
<organism evidence="3 4">
    <name type="scientific">Hibiscus syriacus</name>
    <name type="common">Rose of Sharon</name>
    <dbReference type="NCBI Taxonomy" id="106335"/>
    <lineage>
        <taxon>Eukaryota</taxon>
        <taxon>Viridiplantae</taxon>
        <taxon>Streptophyta</taxon>
        <taxon>Embryophyta</taxon>
        <taxon>Tracheophyta</taxon>
        <taxon>Spermatophyta</taxon>
        <taxon>Magnoliopsida</taxon>
        <taxon>eudicotyledons</taxon>
        <taxon>Gunneridae</taxon>
        <taxon>Pentapetalae</taxon>
        <taxon>rosids</taxon>
        <taxon>malvids</taxon>
        <taxon>Malvales</taxon>
        <taxon>Malvaceae</taxon>
        <taxon>Malvoideae</taxon>
        <taxon>Hibiscus</taxon>
    </lineage>
</organism>
<keyword evidence="2" id="KW-0802">TPR repeat</keyword>
<comment type="caution">
    <text evidence="3">The sequence shown here is derived from an EMBL/GenBank/DDBJ whole genome shotgun (WGS) entry which is preliminary data.</text>
</comment>
<gene>
    <name evidence="3" type="ORF">F3Y22_tig00110384pilonHSYRG00003</name>
</gene>
<dbReference type="SUPFAM" id="SSF48452">
    <property type="entry name" value="TPR-like"/>
    <property type="match status" value="1"/>
</dbReference>
<reference evidence="3" key="1">
    <citation type="submission" date="2019-09" db="EMBL/GenBank/DDBJ databases">
        <title>Draft genome information of white flower Hibiscus syriacus.</title>
        <authorList>
            <person name="Kim Y.-M."/>
        </authorList>
    </citation>
    <scope>NUCLEOTIDE SEQUENCE [LARGE SCALE GENOMIC DNA]</scope>
    <source>
        <strain evidence="3">YM2019G1</strain>
    </source>
</reference>
<dbReference type="InterPro" id="IPR011990">
    <property type="entry name" value="TPR-like_helical_dom_sf"/>
</dbReference>
<dbReference type="AlphaFoldDB" id="A0A6A3AVZ4"/>
<sequence>MSRAFHVVPFDSLLGSHYVHELPPLPLRFSTSGGESLFKEEMAVPLLSKKIDRKLRLEFFLHRRFSRPLPTRHTRSQQGWTLQPLNTLGSPPPARDSRCFVLYSNRLRFCFLHQYDAALSNAKKTVDLKPDWSKGCSRLDASHLGLHQYQEAVSAYKKGLEIDTNNKAFKTNVANEINQQPSCTVLVVDNAHMFELSGLSPDAAKNTLSLQVMLEITMKPKLRRAFSCFISWRGRRIKPN</sequence>
<evidence type="ECO:0000256" key="1">
    <source>
        <dbReference type="ARBA" id="ARBA00022737"/>
    </source>
</evidence>
<evidence type="ECO:0000313" key="4">
    <source>
        <dbReference type="Proteomes" id="UP000436088"/>
    </source>
</evidence>
<dbReference type="EMBL" id="VEPZ02000964">
    <property type="protein sequence ID" value="KAE8707235.1"/>
    <property type="molecule type" value="Genomic_DNA"/>
</dbReference>
<protein>
    <submittedName>
        <fullName evidence="3">Uncharacterized protein</fullName>
    </submittedName>
</protein>
<keyword evidence="1" id="KW-0677">Repeat</keyword>
<evidence type="ECO:0000313" key="3">
    <source>
        <dbReference type="EMBL" id="KAE8707235.1"/>
    </source>
</evidence>
<dbReference type="PANTHER" id="PTHR22904">
    <property type="entry name" value="TPR REPEAT CONTAINING PROTEIN"/>
    <property type="match status" value="1"/>
</dbReference>
<accession>A0A6A3AVZ4</accession>
<dbReference type="Proteomes" id="UP000436088">
    <property type="component" value="Unassembled WGS sequence"/>
</dbReference>
<keyword evidence="4" id="KW-1185">Reference proteome</keyword>
<dbReference type="PANTHER" id="PTHR22904:SF533">
    <property type="entry name" value="HSP70-HSP90 ORGANIZING PROTEIN 3"/>
    <property type="match status" value="1"/>
</dbReference>
<dbReference type="Gene3D" id="1.25.40.10">
    <property type="entry name" value="Tetratricopeptide repeat domain"/>
    <property type="match status" value="1"/>
</dbReference>
<name>A0A6A3AVZ4_HIBSY</name>
<proteinExistence type="predicted"/>
<evidence type="ECO:0000256" key="2">
    <source>
        <dbReference type="ARBA" id="ARBA00022803"/>
    </source>
</evidence>